<evidence type="ECO:0000313" key="3">
    <source>
        <dbReference type="Proteomes" id="UP000077926"/>
    </source>
</evidence>
<dbReference type="InterPro" id="IPR001387">
    <property type="entry name" value="Cro/C1-type_HTH"/>
</dbReference>
<feature type="domain" description="HTH cro/C1-type" evidence="1">
    <location>
        <begin position="21"/>
        <end position="59"/>
    </location>
</feature>
<evidence type="ECO:0000259" key="1">
    <source>
        <dbReference type="PROSITE" id="PS50943"/>
    </source>
</evidence>
<accession>A0A1B3XMR2</accession>
<dbReference type="STRING" id="264697.ABE28_009095"/>
<dbReference type="EMBL" id="CP017080">
    <property type="protein sequence ID" value="AOH54508.1"/>
    <property type="molecule type" value="Genomic_DNA"/>
</dbReference>
<reference evidence="2 3" key="1">
    <citation type="submission" date="2016-08" db="EMBL/GenBank/DDBJ databases">
        <title>Complete genome sequence of Bacillus muralis G25-68, a strain with toxicity to nematodes.</title>
        <authorList>
            <person name="Zheng Z."/>
        </authorList>
    </citation>
    <scope>NUCLEOTIDE SEQUENCE [LARGE SCALE GENOMIC DNA]</scope>
    <source>
        <strain evidence="2 3">G25-68</strain>
    </source>
</reference>
<organism evidence="2 3">
    <name type="scientific">Peribacillus muralis</name>
    <dbReference type="NCBI Taxonomy" id="264697"/>
    <lineage>
        <taxon>Bacteria</taxon>
        <taxon>Bacillati</taxon>
        <taxon>Bacillota</taxon>
        <taxon>Bacilli</taxon>
        <taxon>Bacillales</taxon>
        <taxon>Bacillaceae</taxon>
        <taxon>Peribacillus</taxon>
    </lineage>
</organism>
<dbReference type="InterPro" id="IPR010982">
    <property type="entry name" value="Lambda_DNA-bd_dom_sf"/>
</dbReference>
<keyword evidence="3" id="KW-1185">Reference proteome</keyword>
<dbReference type="Proteomes" id="UP000077926">
    <property type="component" value="Chromosome"/>
</dbReference>
<proteinExistence type="predicted"/>
<dbReference type="Gene3D" id="1.10.260.40">
    <property type="entry name" value="lambda repressor-like DNA-binding domains"/>
    <property type="match status" value="1"/>
</dbReference>
<dbReference type="PROSITE" id="PS50943">
    <property type="entry name" value="HTH_CROC1"/>
    <property type="match status" value="1"/>
</dbReference>
<dbReference type="OrthoDB" id="2642285at2"/>
<dbReference type="Pfam" id="PF01381">
    <property type="entry name" value="HTH_3"/>
    <property type="match status" value="1"/>
</dbReference>
<sequence length="64" mass="7450">MKSNIGKLIKDSKFKRDYIQKEMGVSRNTISNWSQGKTNPSADQLFKLARLLEVKVDDLYEEED</sequence>
<dbReference type="KEGG" id="bmur:ABE28_009095"/>
<dbReference type="GO" id="GO:0003677">
    <property type="term" value="F:DNA binding"/>
    <property type="evidence" value="ECO:0007669"/>
    <property type="project" value="InterPro"/>
</dbReference>
<name>A0A1B3XMR2_9BACI</name>
<protein>
    <submittedName>
        <fullName evidence="2">Transcriptional regulator</fullName>
    </submittedName>
</protein>
<evidence type="ECO:0000313" key="2">
    <source>
        <dbReference type="EMBL" id="AOH54508.1"/>
    </source>
</evidence>
<gene>
    <name evidence="2" type="ORF">ABE28_009095</name>
</gene>
<dbReference type="AlphaFoldDB" id="A0A1B3XMR2"/>
<dbReference type="SUPFAM" id="SSF47413">
    <property type="entry name" value="lambda repressor-like DNA-binding domains"/>
    <property type="match status" value="1"/>
</dbReference>
<dbReference type="RefSeq" id="WP_064465789.1">
    <property type="nucleotide sequence ID" value="NZ_CP017080.1"/>
</dbReference>
<dbReference type="CDD" id="cd00093">
    <property type="entry name" value="HTH_XRE"/>
    <property type="match status" value="1"/>
</dbReference>
<dbReference type="SMART" id="SM00530">
    <property type="entry name" value="HTH_XRE"/>
    <property type="match status" value="1"/>
</dbReference>